<dbReference type="InterPro" id="IPR053144">
    <property type="entry name" value="Acetyltransferase_Butenolide"/>
</dbReference>
<proteinExistence type="predicted"/>
<feature type="domain" description="N-acetyltransferase" evidence="1">
    <location>
        <begin position="3"/>
        <end position="138"/>
    </location>
</feature>
<evidence type="ECO:0000313" key="3">
    <source>
        <dbReference type="Proteomes" id="UP000642819"/>
    </source>
</evidence>
<dbReference type="InterPro" id="IPR016181">
    <property type="entry name" value="Acyl_CoA_acyltransferase"/>
</dbReference>
<dbReference type="PROSITE" id="PS51186">
    <property type="entry name" value="GNAT"/>
    <property type="match status" value="1"/>
</dbReference>
<dbReference type="CDD" id="cd04301">
    <property type="entry name" value="NAT_SF"/>
    <property type="match status" value="1"/>
</dbReference>
<dbReference type="Proteomes" id="UP000642819">
    <property type="component" value="Unassembled WGS sequence"/>
</dbReference>
<protein>
    <submittedName>
        <fullName evidence="2">N-acetyltransferase</fullName>
    </submittedName>
</protein>
<dbReference type="SUPFAM" id="SSF55729">
    <property type="entry name" value="Acyl-CoA N-acyltransferases (Nat)"/>
    <property type="match status" value="1"/>
</dbReference>
<dbReference type="RefSeq" id="WP_189349107.1">
    <property type="nucleotide sequence ID" value="NZ_BMXK01000004.1"/>
</dbReference>
<name>A0ABQ3GF33_9MICC</name>
<reference evidence="3" key="1">
    <citation type="journal article" date="2019" name="Int. J. Syst. Evol. Microbiol.">
        <title>The Global Catalogue of Microorganisms (GCM) 10K type strain sequencing project: providing services to taxonomists for standard genome sequencing and annotation.</title>
        <authorList>
            <consortium name="The Broad Institute Genomics Platform"/>
            <consortium name="The Broad Institute Genome Sequencing Center for Infectious Disease"/>
            <person name="Wu L."/>
            <person name="Ma J."/>
        </authorList>
    </citation>
    <scope>NUCLEOTIDE SEQUENCE [LARGE SCALE GENOMIC DNA]</scope>
    <source>
        <strain evidence="3">KCTC 19466</strain>
    </source>
</reference>
<organism evidence="2 3">
    <name type="scientific">Zhihengliuella salsuginis</name>
    <dbReference type="NCBI Taxonomy" id="578222"/>
    <lineage>
        <taxon>Bacteria</taxon>
        <taxon>Bacillati</taxon>
        <taxon>Actinomycetota</taxon>
        <taxon>Actinomycetes</taxon>
        <taxon>Micrococcales</taxon>
        <taxon>Micrococcaceae</taxon>
        <taxon>Zhihengliuella</taxon>
    </lineage>
</organism>
<accession>A0ABQ3GF33</accession>
<evidence type="ECO:0000313" key="2">
    <source>
        <dbReference type="EMBL" id="GHD03984.1"/>
    </source>
</evidence>
<sequence length="138" mass="15282">MTLSYQSGDVPDRGELTALYASVGWSAYTKDPARLAAAVAASLHVVTARDGVRLIGLARVVGDGLTIVYLQDILVAPEHRRAGIGRELFRRAFEPFGDVRQKLLMTDDEPRQLAFYESMGFTEIRDMPHPIRAFAKFG</sequence>
<dbReference type="InterPro" id="IPR000182">
    <property type="entry name" value="GNAT_dom"/>
</dbReference>
<keyword evidence="3" id="KW-1185">Reference proteome</keyword>
<evidence type="ECO:0000259" key="1">
    <source>
        <dbReference type="PROSITE" id="PS51186"/>
    </source>
</evidence>
<dbReference type="PANTHER" id="PTHR43233">
    <property type="entry name" value="FAMILY N-ACETYLTRANSFERASE, PUTATIVE (AFU_ORTHOLOGUE AFUA_6G03350)-RELATED"/>
    <property type="match status" value="1"/>
</dbReference>
<dbReference type="Pfam" id="PF13508">
    <property type="entry name" value="Acetyltransf_7"/>
    <property type="match status" value="1"/>
</dbReference>
<dbReference type="Gene3D" id="3.40.630.30">
    <property type="match status" value="1"/>
</dbReference>
<comment type="caution">
    <text evidence="2">The sequence shown here is derived from an EMBL/GenBank/DDBJ whole genome shotgun (WGS) entry which is preliminary data.</text>
</comment>
<gene>
    <name evidence="2" type="ORF">GCM10008096_10740</name>
</gene>
<dbReference type="PANTHER" id="PTHR43233:SF1">
    <property type="entry name" value="FAMILY N-ACETYLTRANSFERASE, PUTATIVE (AFU_ORTHOLOGUE AFUA_6G03350)-RELATED"/>
    <property type="match status" value="1"/>
</dbReference>
<dbReference type="EMBL" id="BMXK01000004">
    <property type="protein sequence ID" value="GHD03984.1"/>
    <property type="molecule type" value="Genomic_DNA"/>
</dbReference>